<sequence>MGSLHMLVPLLCLMSTAFGKASVDDGMHAKKKGTIGLITDNNSRNGKEEIVAVKMAMEDFYHYSNQSFDLQIRDSHADSLQAALAGFSYFPLLFHSFLFYSTSIKLL</sequence>
<evidence type="ECO:0000313" key="3">
    <source>
        <dbReference type="Proteomes" id="UP001374535"/>
    </source>
</evidence>
<feature type="chain" id="PRO_5042972400" evidence="1">
    <location>
        <begin position="22"/>
        <end position="107"/>
    </location>
</feature>
<keyword evidence="3" id="KW-1185">Reference proteome</keyword>
<proteinExistence type="predicted"/>
<protein>
    <submittedName>
        <fullName evidence="2">Uncharacterized protein</fullName>
    </submittedName>
</protein>
<reference evidence="2 3" key="1">
    <citation type="journal article" date="2023" name="Life. Sci Alliance">
        <title>Evolutionary insights into 3D genome organization and epigenetic landscape of Vigna mungo.</title>
        <authorList>
            <person name="Junaid A."/>
            <person name="Singh B."/>
            <person name="Bhatia S."/>
        </authorList>
    </citation>
    <scope>NUCLEOTIDE SEQUENCE [LARGE SCALE GENOMIC DNA]</scope>
    <source>
        <strain evidence="2">Urdbean</strain>
    </source>
</reference>
<gene>
    <name evidence="2" type="ORF">V8G54_025541</name>
</gene>
<evidence type="ECO:0000256" key="1">
    <source>
        <dbReference type="SAM" id="SignalP"/>
    </source>
</evidence>
<keyword evidence="1" id="KW-0732">Signal</keyword>
<dbReference type="AlphaFoldDB" id="A0AAQ3MYG5"/>
<evidence type="ECO:0000313" key="2">
    <source>
        <dbReference type="EMBL" id="WVY99471.1"/>
    </source>
</evidence>
<dbReference type="Proteomes" id="UP001374535">
    <property type="component" value="Chromosome 8"/>
</dbReference>
<dbReference type="EMBL" id="CP144693">
    <property type="protein sequence ID" value="WVY99471.1"/>
    <property type="molecule type" value="Genomic_DNA"/>
</dbReference>
<accession>A0AAQ3MYG5</accession>
<name>A0AAQ3MYG5_VIGMU</name>
<organism evidence="2 3">
    <name type="scientific">Vigna mungo</name>
    <name type="common">Black gram</name>
    <name type="synonym">Phaseolus mungo</name>
    <dbReference type="NCBI Taxonomy" id="3915"/>
    <lineage>
        <taxon>Eukaryota</taxon>
        <taxon>Viridiplantae</taxon>
        <taxon>Streptophyta</taxon>
        <taxon>Embryophyta</taxon>
        <taxon>Tracheophyta</taxon>
        <taxon>Spermatophyta</taxon>
        <taxon>Magnoliopsida</taxon>
        <taxon>eudicotyledons</taxon>
        <taxon>Gunneridae</taxon>
        <taxon>Pentapetalae</taxon>
        <taxon>rosids</taxon>
        <taxon>fabids</taxon>
        <taxon>Fabales</taxon>
        <taxon>Fabaceae</taxon>
        <taxon>Papilionoideae</taxon>
        <taxon>50 kb inversion clade</taxon>
        <taxon>NPAAA clade</taxon>
        <taxon>indigoferoid/millettioid clade</taxon>
        <taxon>Phaseoleae</taxon>
        <taxon>Vigna</taxon>
    </lineage>
</organism>
<feature type="signal peptide" evidence="1">
    <location>
        <begin position="1"/>
        <end position="21"/>
    </location>
</feature>